<accession>A0A5D4RP13</accession>
<dbReference type="RefSeq" id="WP_148985568.1">
    <property type="nucleotide sequence ID" value="NZ_CP128801.1"/>
</dbReference>
<keyword evidence="1 4" id="KW-0378">Hydrolase</keyword>
<gene>
    <name evidence="4" type="ORF">FZC83_15140</name>
</gene>
<dbReference type="PANTHER" id="PTHR22946:SF9">
    <property type="entry name" value="POLYKETIDE TRANSFERASE AF380"/>
    <property type="match status" value="1"/>
</dbReference>
<dbReference type="InterPro" id="IPR050261">
    <property type="entry name" value="FrsA_esterase"/>
</dbReference>
<feature type="domain" description="AB hydrolase-1" evidence="3">
    <location>
        <begin position="29"/>
        <end position="134"/>
    </location>
</feature>
<dbReference type="Proteomes" id="UP000322997">
    <property type="component" value="Unassembled WGS sequence"/>
</dbReference>
<evidence type="ECO:0000259" key="3">
    <source>
        <dbReference type="Pfam" id="PF00561"/>
    </source>
</evidence>
<dbReference type="PANTHER" id="PTHR22946">
    <property type="entry name" value="DIENELACTONE HYDROLASE DOMAIN-CONTAINING PROTEIN-RELATED"/>
    <property type="match status" value="1"/>
</dbReference>
<organism evidence="4 5">
    <name type="scientific">Rossellomorea marisflavi</name>
    <dbReference type="NCBI Taxonomy" id="189381"/>
    <lineage>
        <taxon>Bacteria</taxon>
        <taxon>Bacillati</taxon>
        <taxon>Bacillota</taxon>
        <taxon>Bacilli</taxon>
        <taxon>Bacillales</taxon>
        <taxon>Bacillaceae</taxon>
        <taxon>Rossellomorea</taxon>
    </lineage>
</organism>
<evidence type="ECO:0000313" key="4">
    <source>
        <dbReference type="EMBL" id="TYS53027.1"/>
    </source>
</evidence>
<dbReference type="EMBL" id="VTEQ01000004">
    <property type="protein sequence ID" value="TYS53027.1"/>
    <property type="molecule type" value="Genomic_DNA"/>
</dbReference>
<dbReference type="Gene3D" id="3.40.50.1820">
    <property type="entry name" value="alpha/beta hydrolase"/>
    <property type="match status" value="1"/>
</dbReference>
<evidence type="ECO:0000313" key="5">
    <source>
        <dbReference type="Proteomes" id="UP000322997"/>
    </source>
</evidence>
<evidence type="ECO:0000256" key="1">
    <source>
        <dbReference type="ARBA" id="ARBA00022801"/>
    </source>
</evidence>
<protein>
    <submittedName>
        <fullName evidence="4">Alpha/beta hydrolase</fullName>
    </submittedName>
</protein>
<dbReference type="SUPFAM" id="SSF53474">
    <property type="entry name" value="alpha/beta-Hydrolases"/>
    <property type="match status" value="1"/>
</dbReference>
<sequence length="265" mass="29289">MSWYTSIPWEGTHLPAAIQYPATRLGVHPAVIICHGFVGSKEGVDRLFVKAAHELSSHIVIRFDYDGCGESLGEYGLNTKDRFIAQTKAVIGFVKQMKGVDQESIALVGHSLGGAVALEAAIEEEVRHLALWSAVGSPRHDLGRIIGDDVEEAILRDGKADYLGYELKREFLTTLQGWDPIRRANEYKGNVLLAHGDQDEEIPVDYCSLYHSSFSNRRSGEVEKAIISKGSHTYSTSGAFRQLLDFTRGWLLQVQSTGYDHANGL</sequence>
<dbReference type="InterPro" id="IPR000073">
    <property type="entry name" value="AB_hydrolase_1"/>
</dbReference>
<proteinExistence type="inferred from homology"/>
<dbReference type="AlphaFoldDB" id="A0A5D4RP13"/>
<dbReference type="GO" id="GO:0052689">
    <property type="term" value="F:carboxylic ester hydrolase activity"/>
    <property type="evidence" value="ECO:0007669"/>
    <property type="project" value="UniProtKB-ARBA"/>
</dbReference>
<reference evidence="4 5" key="1">
    <citation type="submission" date="2019-08" db="EMBL/GenBank/DDBJ databases">
        <title>Bacillus genomes from the desert of Cuatro Cienegas, Coahuila.</title>
        <authorList>
            <person name="Olmedo-Alvarez G."/>
        </authorList>
    </citation>
    <scope>NUCLEOTIDE SEQUENCE [LARGE SCALE GENOMIC DNA]</scope>
    <source>
        <strain evidence="4 5">CH108_3D</strain>
    </source>
</reference>
<comment type="caution">
    <text evidence="4">The sequence shown here is derived from an EMBL/GenBank/DDBJ whole genome shotgun (WGS) entry which is preliminary data.</text>
</comment>
<evidence type="ECO:0000256" key="2">
    <source>
        <dbReference type="ARBA" id="ARBA00038115"/>
    </source>
</evidence>
<dbReference type="InterPro" id="IPR029058">
    <property type="entry name" value="AB_hydrolase_fold"/>
</dbReference>
<comment type="similarity">
    <text evidence="2">Belongs to the AB hydrolase superfamily. FUS2 hydrolase family.</text>
</comment>
<name>A0A5D4RP13_9BACI</name>
<dbReference type="Pfam" id="PF00561">
    <property type="entry name" value="Abhydrolase_1"/>
    <property type="match status" value="1"/>
</dbReference>